<dbReference type="FunFam" id="3.40.50.11060:FF:000001">
    <property type="entry name" value="GTPase HflX"/>
    <property type="match status" value="1"/>
</dbReference>
<dbReference type="Proteomes" id="UP000012589">
    <property type="component" value="Unassembled WGS sequence"/>
</dbReference>
<feature type="binding site" evidence="8">
    <location>
        <position position="216"/>
    </location>
    <ligand>
        <name>Mg(2+)</name>
        <dbReference type="ChEBI" id="CHEBI:18420"/>
    </ligand>
</feature>
<dbReference type="PANTHER" id="PTHR10229:SF4">
    <property type="entry name" value="GTPASE HFLX"/>
    <property type="match status" value="1"/>
</dbReference>
<dbReference type="PIRSF" id="PIRSF006809">
    <property type="entry name" value="GTP-binding_hflX_prd"/>
    <property type="match status" value="1"/>
</dbReference>
<feature type="binding site" evidence="7">
    <location>
        <begin position="263"/>
        <end position="266"/>
    </location>
    <ligand>
        <name>GTP</name>
        <dbReference type="ChEBI" id="CHEBI:37565"/>
    </ligand>
</feature>
<keyword evidence="3 6" id="KW-0547">Nucleotide-binding</keyword>
<feature type="coiled-coil region" evidence="9">
    <location>
        <begin position="162"/>
        <end position="196"/>
    </location>
</feature>
<evidence type="ECO:0000256" key="7">
    <source>
        <dbReference type="PIRSR" id="PIRSR006809-1"/>
    </source>
</evidence>
<dbReference type="eggNOG" id="COG2262">
    <property type="taxonomic scope" value="Bacteria"/>
</dbReference>
<dbReference type="InterPro" id="IPR027417">
    <property type="entry name" value="P-loop_NTPase"/>
</dbReference>
<dbReference type="GO" id="GO:0005737">
    <property type="term" value="C:cytoplasm"/>
    <property type="evidence" value="ECO:0007669"/>
    <property type="project" value="UniProtKB-SubCell"/>
</dbReference>
<dbReference type="PROSITE" id="PS51705">
    <property type="entry name" value="G_HFLX"/>
    <property type="match status" value="1"/>
</dbReference>
<evidence type="ECO:0000313" key="12">
    <source>
        <dbReference type="Proteomes" id="UP000012589"/>
    </source>
</evidence>
<keyword evidence="12" id="KW-1185">Reference proteome</keyword>
<keyword evidence="2 8" id="KW-0479">Metal-binding</keyword>
<dbReference type="InterPro" id="IPR030394">
    <property type="entry name" value="G_HFLX_dom"/>
</dbReference>
<proteinExistence type="inferred from homology"/>
<dbReference type="PATRIC" id="fig|1235802.3.peg.4481"/>
<dbReference type="Gene3D" id="6.10.250.2860">
    <property type="match status" value="1"/>
</dbReference>
<name>N2ACI1_9FIRM</name>
<feature type="domain" description="Hflx-type G" evidence="10">
    <location>
        <begin position="203"/>
        <end position="374"/>
    </location>
</feature>
<dbReference type="GO" id="GO:0005525">
    <property type="term" value="F:GTP binding"/>
    <property type="evidence" value="ECO:0007669"/>
    <property type="project" value="UniProtKB-UniRule"/>
</dbReference>
<gene>
    <name evidence="6" type="primary">hflX</name>
    <name evidence="11" type="ORF">C823_04217</name>
</gene>
<keyword evidence="1 6" id="KW-0963">Cytoplasm</keyword>
<dbReference type="CDD" id="cd01878">
    <property type="entry name" value="HflX"/>
    <property type="match status" value="1"/>
</dbReference>
<dbReference type="InterPro" id="IPR025121">
    <property type="entry name" value="GTPase_HflX_N"/>
</dbReference>
<protein>
    <recommendedName>
        <fullName evidence="6">GTPase HflX</fullName>
    </recommendedName>
    <alternativeName>
        <fullName evidence="6">GTP-binding protein HflX</fullName>
    </alternativeName>
</protein>
<dbReference type="EMBL" id="AQFT01000124">
    <property type="protein sequence ID" value="EMZ22129.1"/>
    <property type="molecule type" value="Genomic_DNA"/>
</dbReference>
<accession>N2ACI1</accession>
<dbReference type="GO" id="GO:0043022">
    <property type="term" value="F:ribosome binding"/>
    <property type="evidence" value="ECO:0007669"/>
    <property type="project" value="TreeGrafter"/>
</dbReference>
<dbReference type="GO" id="GO:0046872">
    <property type="term" value="F:metal ion binding"/>
    <property type="evidence" value="ECO:0007669"/>
    <property type="project" value="UniProtKB-KW"/>
</dbReference>
<reference evidence="11 12" key="1">
    <citation type="journal article" date="2014" name="Genome Announc.">
        <title>Draft genome sequences of the altered schaedler flora, a defined bacterial community from gnotobiotic mice.</title>
        <authorList>
            <person name="Wannemuehler M.J."/>
            <person name="Overstreet A.M."/>
            <person name="Ward D.V."/>
            <person name="Phillips G.J."/>
        </authorList>
    </citation>
    <scope>NUCLEOTIDE SEQUENCE [LARGE SCALE GENOMIC DNA]</scope>
    <source>
        <strain evidence="11 12">ASF492</strain>
    </source>
</reference>
<dbReference type="InterPro" id="IPR006073">
    <property type="entry name" value="GTP-bd"/>
</dbReference>
<keyword evidence="9" id="KW-0175">Coiled coil</keyword>
<dbReference type="PANTHER" id="PTHR10229">
    <property type="entry name" value="GTP-BINDING PROTEIN HFLX"/>
    <property type="match status" value="1"/>
</dbReference>
<dbReference type="Pfam" id="PF13167">
    <property type="entry name" value="GTP-bdg_N"/>
    <property type="match status" value="1"/>
</dbReference>
<dbReference type="Gene3D" id="3.40.50.11060">
    <property type="entry name" value="GTPase HflX, N-terminal domain"/>
    <property type="match status" value="1"/>
</dbReference>
<dbReference type="STRING" id="1235802.C823_04217"/>
<sequence>METKNIQYERALLAGVNTGTDEQEFARSMEELKSLAKACYMEPVAIVTQNLEHGNKALYVGTGKVREIKEAALAYDADVAVFDDALTPAQLSNLQKELDMPVLDRTTLILDIFAIRAGTREAKLQVESARLKYLLPRLVGMHEALTRQGGASGSMSSRGAGEKKLELDRRKIEKRIAQLNRELKEVSAEREVQRKKRQAARIPLVAMVGYTNAGKSTIMNALVDRYVKDDDKKVLEKDMLFATLDTTVRQICTGNNQDFLLSDTVGFIHKLPHSLIKAFHATLEEVRNADLLLQVVNVSDPHYKEQMHTTEELLAELHAAGLPMITVYNQADRCMDAVEYPKRSGMDKVFICAKETSSLELLVRMILERVYEDYVCAEFLIPYTDGVVLSYFMEQAQVIESAYEEDGTRVRVRCHRADREKYKKYLQN</sequence>
<keyword evidence="4 8" id="KW-0460">Magnesium</keyword>
<dbReference type="HAMAP" id="MF_00900">
    <property type="entry name" value="GTPase_HflX"/>
    <property type="match status" value="1"/>
</dbReference>
<evidence type="ECO:0000256" key="3">
    <source>
        <dbReference type="ARBA" id="ARBA00022741"/>
    </source>
</evidence>
<feature type="binding site" evidence="8">
    <location>
        <position position="243"/>
    </location>
    <ligand>
        <name>Mg(2+)</name>
        <dbReference type="ChEBI" id="CHEBI:18420"/>
    </ligand>
</feature>
<evidence type="ECO:0000256" key="5">
    <source>
        <dbReference type="ARBA" id="ARBA00023134"/>
    </source>
</evidence>
<evidence type="ECO:0000256" key="9">
    <source>
        <dbReference type="SAM" id="Coils"/>
    </source>
</evidence>
<dbReference type="NCBIfam" id="TIGR03156">
    <property type="entry name" value="GTP_HflX"/>
    <property type="match status" value="1"/>
</dbReference>
<evidence type="ECO:0000256" key="8">
    <source>
        <dbReference type="PIRSR" id="PIRSR006809-2"/>
    </source>
</evidence>
<dbReference type="InterPro" id="IPR016496">
    <property type="entry name" value="GTPase_HflX"/>
</dbReference>
<comment type="subunit">
    <text evidence="6">Monomer. Associates with the 50S ribosomal subunit.</text>
</comment>
<evidence type="ECO:0000256" key="2">
    <source>
        <dbReference type="ARBA" id="ARBA00022723"/>
    </source>
</evidence>
<dbReference type="InterPro" id="IPR032305">
    <property type="entry name" value="GTP-bd_M"/>
</dbReference>
<dbReference type="Pfam" id="PF16360">
    <property type="entry name" value="GTP-bdg_M"/>
    <property type="match status" value="1"/>
</dbReference>
<dbReference type="AlphaFoldDB" id="N2ACI1"/>
<feature type="binding site" evidence="7">
    <location>
        <begin position="241"/>
        <end position="245"/>
    </location>
    <ligand>
        <name>GTP</name>
        <dbReference type="ChEBI" id="CHEBI:37565"/>
    </ligand>
</feature>
<evidence type="ECO:0000256" key="4">
    <source>
        <dbReference type="ARBA" id="ARBA00022842"/>
    </source>
</evidence>
<dbReference type="OrthoDB" id="9812272at2"/>
<dbReference type="PRINTS" id="PR00326">
    <property type="entry name" value="GTP1OBG"/>
</dbReference>
<dbReference type="Pfam" id="PF01926">
    <property type="entry name" value="MMR_HSR1"/>
    <property type="match status" value="1"/>
</dbReference>
<feature type="binding site" evidence="7">
    <location>
        <begin position="329"/>
        <end position="332"/>
    </location>
    <ligand>
        <name>GTP</name>
        <dbReference type="ChEBI" id="CHEBI:37565"/>
    </ligand>
</feature>
<evidence type="ECO:0000256" key="6">
    <source>
        <dbReference type="HAMAP-Rule" id="MF_00900"/>
    </source>
</evidence>
<evidence type="ECO:0000256" key="1">
    <source>
        <dbReference type="ARBA" id="ARBA00022490"/>
    </source>
</evidence>
<dbReference type="HOGENOM" id="CLU_019597_2_2_9"/>
<comment type="subcellular location">
    <subcellularLocation>
        <location evidence="6">Cytoplasm</location>
    </subcellularLocation>
    <text evidence="6">May associate with membranes.</text>
</comment>
<comment type="caution">
    <text evidence="11">The sequence shown here is derived from an EMBL/GenBank/DDBJ whole genome shotgun (WGS) entry which is preliminary data.</text>
</comment>
<organism evidence="11 12">
    <name type="scientific">Eubacterium plexicaudatum ASF492</name>
    <dbReference type="NCBI Taxonomy" id="1235802"/>
    <lineage>
        <taxon>Bacteria</taxon>
        <taxon>Bacillati</taxon>
        <taxon>Bacillota</taxon>
        <taxon>Clostridia</taxon>
        <taxon>Eubacteriales</taxon>
        <taxon>Eubacteriaceae</taxon>
        <taxon>Eubacterium</taxon>
    </lineage>
</organism>
<evidence type="ECO:0000313" key="11">
    <source>
        <dbReference type="EMBL" id="EMZ22129.1"/>
    </source>
</evidence>
<comment type="cofactor">
    <cofactor evidence="8">
        <name>Mg(2+)</name>
        <dbReference type="ChEBI" id="CHEBI:18420"/>
    </cofactor>
</comment>
<evidence type="ECO:0000259" key="10">
    <source>
        <dbReference type="PROSITE" id="PS51705"/>
    </source>
</evidence>
<dbReference type="SUPFAM" id="SSF52540">
    <property type="entry name" value="P-loop containing nucleoside triphosphate hydrolases"/>
    <property type="match status" value="1"/>
</dbReference>
<dbReference type="GO" id="GO:0003924">
    <property type="term" value="F:GTPase activity"/>
    <property type="evidence" value="ECO:0007669"/>
    <property type="project" value="UniProtKB-UniRule"/>
</dbReference>
<keyword evidence="5 6" id="KW-0342">GTP-binding</keyword>
<dbReference type="InterPro" id="IPR042108">
    <property type="entry name" value="GTPase_HflX_N_sf"/>
</dbReference>
<comment type="similarity">
    <text evidence="6">Belongs to the TRAFAC class OBG-HflX-like GTPase superfamily. HflX GTPase family.</text>
</comment>
<comment type="function">
    <text evidence="6">GTPase that associates with the 50S ribosomal subunit and may have a role during protein synthesis or ribosome biogenesis.</text>
</comment>
<dbReference type="Gene3D" id="3.40.50.300">
    <property type="entry name" value="P-loop containing nucleotide triphosphate hydrolases"/>
    <property type="match status" value="1"/>
</dbReference>
<feature type="binding site" evidence="7">
    <location>
        <begin position="209"/>
        <end position="216"/>
    </location>
    <ligand>
        <name>GTP</name>
        <dbReference type="ChEBI" id="CHEBI:37565"/>
    </ligand>
</feature>